<dbReference type="HOGENOM" id="CLU_2026246_0_0_1"/>
<dbReference type="GeneID" id="4320273"/>
<feature type="region of interest" description="Disordered" evidence="1">
    <location>
        <begin position="97"/>
        <end position="122"/>
    </location>
</feature>
<protein>
    <submittedName>
        <fullName evidence="2">Uncharacterized protein</fullName>
    </submittedName>
</protein>
<evidence type="ECO:0000256" key="1">
    <source>
        <dbReference type="SAM" id="MobiDB-lite"/>
    </source>
</evidence>
<dbReference type="Proteomes" id="UP000007963">
    <property type="component" value="Unassembled WGS sequence"/>
</dbReference>
<dbReference type="RefSeq" id="XP_001214003.1">
    <property type="nucleotide sequence ID" value="XM_001214003.1"/>
</dbReference>
<dbReference type="AlphaFoldDB" id="Q0CNA9"/>
<dbReference type="VEuPathDB" id="FungiDB:ATEG_04825"/>
<name>Q0CNA9_ASPTN</name>
<evidence type="ECO:0000313" key="3">
    <source>
        <dbReference type="Proteomes" id="UP000007963"/>
    </source>
</evidence>
<organism evidence="2 3">
    <name type="scientific">Aspergillus terreus (strain NIH 2624 / FGSC A1156)</name>
    <dbReference type="NCBI Taxonomy" id="341663"/>
    <lineage>
        <taxon>Eukaryota</taxon>
        <taxon>Fungi</taxon>
        <taxon>Dikarya</taxon>
        <taxon>Ascomycota</taxon>
        <taxon>Pezizomycotina</taxon>
        <taxon>Eurotiomycetes</taxon>
        <taxon>Eurotiomycetidae</taxon>
        <taxon>Eurotiales</taxon>
        <taxon>Aspergillaceae</taxon>
        <taxon>Aspergillus</taxon>
        <taxon>Aspergillus subgen. Circumdati</taxon>
    </lineage>
</organism>
<proteinExistence type="predicted"/>
<evidence type="ECO:0000313" key="2">
    <source>
        <dbReference type="EMBL" id="EAU35272.1"/>
    </source>
</evidence>
<accession>Q0CNA9</accession>
<dbReference type="EMBL" id="CH476599">
    <property type="protein sequence ID" value="EAU35272.1"/>
    <property type="molecule type" value="Genomic_DNA"/>
</dbReference>
<gene>
    <name evidence="2" type="ORF">ATEG_04825</name>
</gene>
<sequence length="122" mass="13273">MIDGIAGHSAVTHGAENVNFPVATGLALVETDLKRTQIPSIPLDPPMQRVPRLSGKAIMQDGRRSLAEWDPGRDRKTQEVPAGDVSCNRAEIWILSRVSGSTDEQDNPEPRPHHLPYSDGAT</sequence>
<reference evidence="3" key="1">
    <citation type="submission" date="2005-09" db="EMBL/GenBank/DDBJ databases">
        <title>Annotation of the Aspergillus terreus NIH2624 genome.</title>
        <authorList>
            <person name="Birren B.W."/>
            <person name="Lander E.S."/>
            <person name="Galagan J.E."/>
            <person name="Nusbaum C."/>
            <person name="Devon K."/>
            <person name="Henn M."/>
            <person name="Ma L.-J."/>
            <person name="Jaffe D.B."/>
            <person name="Butler J."/>
            <person name="Alvarez P."/>
            <person name="Gnerre S."/>
            <person name="Grabherr M."/>
            <person name="Kleber M."/>
            <person name="Mauceli E.W."/>
            <person name="Brockman W."/>
            <person name="Rounsley S."/>
            <person name="Young S.K."/>
            <person name="LaButti K."/>
            <person name="Pushparaj V."/>
            <person name="DeCaprio D."/>
            <person name="Crawford M."/>
            <person name="Koehrsen M."/>
            <person name="Engels R."/>
            <person name="Montgomery P."/>
            <person name="Pearson M."/>
            <person name="Howarth C."/>
            <person name="Larson L."/>
            <person name="Luoma S."/>
            <person name="White J."/>
            <person name="Alvarado L."/>
            <person name="Kodira C.D."/>
            <person name="Zeng Q."/>
            <person name="Oleary S."/>
            <person name="Yandava C."/>
            <person name="Denning D.W."/>
            <person name="Nierman W.C."/>
            <person name="Milne T."/>
            <person name="Madden K."/>
        </authorList>
    </citation>
    <scope>NUCLEOTIDE SEQUENCE [LARGE SCALE GENOMIC DNA]</scope>
    <source>
        <strain evidence="3">NIH 2624 / FGSC A1156</strain>
    </source>
</reference>